<keyword evidence="1" id="KW-0723">Serine/threonine-protein kinase</keyword>
<dbReference type="GO" id="GO:0005952">
    <property type="term" value="C:cAMP-dependent protein kinase complex"/>
    <property type="evidence" value="ECO:0007669"/>
    <property type="project" value="TreeGrafter"/>
</dbReference>
<dbReference type="SUPFAM" id="SSF56112">
    <property type="entry name" value="Protein kinase-like (PK-like)"/>
    <property type="match status" value="1"/>
</dbReference>
<evidence type="ECO:0000259" key="7">
    <source>
        <dbReference type="PROSITE" id="PS50011"/>
    </source>
</evidence>
<evidence type="ECO:0000256" key="6">
    <source>
        <dbReference type="PROSITE-ProRule" id="PRU10141"/>
    </source>
</evidence>
<evidence type="ECO:0000256" key="3">
    <source>
        <dbReference type="ARBA" id="ARBA00022741"/>
    </source>
</evidence>
<evidence type="ECO:0000256" key="1">
    <source>
        <dbReference type="ARBA" id="ARBA00022527"/>
    </source>
</evidence>
<organism evidence="8 9">
    <name type="scientific">Symbiodinium necroappetens</name>
    <dbReference type="NCBI Taxonomy" id="1628268"/>
    <lineage>
        <taxon>Eukaryota</taxon>
        <taxon>Sar</taxon>
        <taxon>Alveolata</taxon>
        <taxon>Dinophyceae</taxon>
        <taxon>Suessiales</taxon>
        <taxon>Symbiodiniaceae</taxon>
        <taxon>Symbiodinium</taxon>
    </lineage>
</organism>
<keyword evidence="5 6" id="KW-0067">ATP-binding</keyword>
<proteinExistence type="predicted"/>
<dbReference type="GO" id="GO:0005829">
    <property type="term" value="C:cytosol"/>
    <property type="evidence" value="ECO:0007669"/>
    <property type="project" value="TreeGrafter"/>
</dbReference>
<keyword evidence="9" id="KW-1185">Reference proteome</keyword>
<dbReference type="OrthoDB" id="63267at2759"/>
<name>A0A813CED5_9DINO</name>
<keyword evidence="3 6" id="KW-0547">Nucleotide-binding</keyword>
<evidence type="ECO:0000256" key="4">
    <source>
        <dbReference type="ARBA" id="ARBA00022777"/>
    </source>
</evidence>
<evidence type="ECO:0000313" key="9">
    <source>
        <dbReference type="Proteomes" id="UP000601435"/>
    </source>
</evidence>
<accession>A0A813CED5</accession>
<evidence type="ECO:0000256" key="2">
    <source>
        <dbReference type="ARBA" id="ARBA00022679"/>
    </source>
</evidence>
<dbReference type="Proteomes" id="UP000601435">
    <property type="component" value="Unassembled WGS sequence"/>
</dbReference>
<feature type="binding site" evidence="6">
    <location>
        <position position="71"/>
    </location>
    <ligand>
        <name>ATP</name>
        <dbReference type="ChEBI" id="CHEBI:30616"/>
    </ligand>
</feature>
<evidence type="ECO:0000256" key="5">
    <source>
        <dbReference type="ARBA" id="ARBA00022840"/>
    </source>
</evidence>
<feature type="domain" description="Protein kinase" evidence="7">
    <location>
        <begin position="40"/>
        <end position="166"/>
    </location>
</feature>
<dbReference type="InterPro" id="IPR011009">
    <property type="entry name" value="Kinase-like_dom_sf"/>
</dbReference>
<dbReference type="InterPro" id="IPR017441">
    <property type="entry name" value="Protein_kinase_ATP_BS"/>
</dbReference>
<gene>
    <name evidence="8" type="primary">TPK3</name>
    <name evidence="8" type="ORF">SNEC2469_LOCUS34512</name>
</gene>
<dbReference type="PANTHER" id="PTHR24353">
    <property type="entry name" value="CYCLIC NUCLEOTIDE-DEPENDENT PROTEIN KINASE"/>
    <property type="match status" value="1"/>
</dbReference>
<dbReference type="GO" id="GO:0004691">
    <property type="term" value="F:cAMP-dependent protein kinase activity"/>
    <property type="evidence" value="ECO:0007669"/>
    <property type="project" value="TreeGrafter"/>
</dbReference>
<keyword evidence="4" id="KW-0418">Kinase</keyword>
<dbReference type="Gene3D" id="3.30.200.20">
    <property type="entry name" value="Phosphorylase Kinase, domain 1"/>
    <property type="match status" value="1"/>
</dbReference>
<comment type="caution">
    <text evidence="8">The sequence shown here is derived from an EMBL/GenBank/DDBJ whole genome shotgun (WGS) entry which is preliminary data.</text>
</comment>
<dbReference type="PANTHER" id="PTHR24353:SF37">
    <property type="entry name" value="CAMP-DEPENDENT PROTEIN KINASE CATALYTIC SUBUNIT PRKX"/>
    <property type="match status" value="1"/>
</dbReference>
<dbReference type="PROSITE" id="PS50011">
    <property type="entry name" value="PROTEIN_KINASE_DOM"/>
    <property type="match status" value="1"/>
</dbReference>
<sequence>MRKGYLLKEDDPQDAGSTKALPISQLKAWTKGRAWVFTDFELKDTVGKGTFSRVRVVKMKSSQERTPMVLKILRKGDVIRLKQVEHVKAEKQIMSMVEHPFIVNLLGAFQDDELLLNDYSKGTNRGCGSPECRSQRPSPKGDHVRIVAGFPEVAKFRVFFHSVLCG</sequence>
<protein>
    <submittedName>
        <fullName evidence="8">TPK3 protein</fullName>
    </submittedName>
</protein>
<keyword evidence="2" id="KW-0808">Transferase</keyword>
<dbReference type="AlphaFoldDB" id="A0A813CED5"/>
<dbReference type="EMBL" id="CAJNJA010095585">
    <property type="protein sequence ID" value="CAE7942058.1"/>
    <property type="molecule type" value="Genomic_DNA"/>
</dbReference>
<dbReference type="InterPro" id="IPR000719">
    <property type="entry name" value="Prot_kinase_dom"/>
</dbReference>
<reference evidence="8" key="1">
    <citation type="submission" date="2021-02" db="EMBL/GenBank/DDBJ databases">
        <authorList>
            <person name="Dougan E. K."/>
            <person name="Rhodes N."/>
            <person name="Thang M."/>
            <person name="Chan C."/>
        </authorList>
    </citation>
    <scope>NUCLEOTIDE SEQUENCE</scope>
</reference>
<dbReference type="Pfam" id="PF00069">
    <property type="entry name" value="Pkinase"/>
    <property type="match status" value="1"/>
</dbReference>
<dbReference type="PROSITE" id="PS00107">
    <property type="entry name" value="PROTEIN_KINASE_ATP"/>
    <property type="match status" value="1"/>
</dbReference>
<evidence type="ECO:0000313" key="8">
    <source>
        <dbReference type="EMBL" id="CAE7942058.1"/>
    </source>
</evidence>
<dbReference type="GO" id="GO:0005524">
    <property type="term" value="F:ATP binding"/>
    <property type="evidence" value="ECO:0007669"/>
    <property type="project" value="UniProtKB-UniRule"/>
</dbReference>